<evidence type="ECO:0000313" key="10">
    <source>
        <dbReference type="EMBL" id="RZS30313.1"/>
    </source>
</evidence>
<feature type="region of interest" description="Disordered" evidence="8">
    <location>
        <begin position="1"/>
        <end position="25"/>
    </location>
</feature>
<dbReference type="Gene3D" id="1.10.3720.10">
    <property type="entry name" value="MetI-like"/>
    <property type="match status" value="1"/>
</dbReference>
<dbReference type="Pfam" id="PF00528">
    <property type="entry name" value="BPD_transp_1"/>
    <property type="match status" value="1"/>
</dbReference>
<dbReference type="PANTHER" id="PTHR30193">
    <property type="entry name" value="ABC TRANSPORTER PERMEASE PROTEIN"/>
    <property type="match status" value="1"/>
</dbReference>
<comment type="similarity">
    <text evidence="7">Belongs to the binding-protein-dependent transport system permease family.</text>
</comment>
<dbReference type="SUPFAM" id="SSF161098">
    <property type="entry name" value="MetI-like"/>
    <property type="match status" value="1"/>
</dbReference>
<protein>
    <submittedName>
        <fullName evidence="10">Carbohydrate ABC transporter membrane protein 1 (CUT1 family)</fullName>
    </submittedName>
</protein>
<dbReference type="Proteomes" id="UP000294257">
    <property type="component" value="Unassembled WGS sequence"/>
</dbReference>
<dbReference type="RefSeq" id="WP_130348550.1">
    <property type="nucleotide sequence ID" value="NZ_SGWQ01000017.1"/>
</dbReference>
<dbReference type="PROSITE" id="PS50928">
    <property type="entry name" value="ABC_TM1"/>
    <property type="match status" value="1"/>
</dbReference>
<name>A0A4Q7KC93_9PSEU</name>
<dbReference type="GO" id="GO:0005886">
    <property type="term" value="C:plasma membrane"/>
    <property type="evidence" value="ECO:0007669"/>
    <property type="project" value="UniProtKB-SubCell"/>
</dbReference>
<evidence type="ECO:0000256" key="5">
    <source>
        <dbReference type="ARBA" id="ARBA00022989"/>
    </source>
</evidence>
<dbReference type="InterPro" id="IPR051393">
    <property type="entry name" value="ABC_transporter_permease"/>
</dbReference>
<feature type="transmembrane region" description="Helical" evidence="7">
    <location>
        <begin position="175"/>
        <end position="203"/>
    </location>
</feature>
<comment type="caution">
    <text evidence="10">The sequence shown here is derived from an EMBL/GenBank/DDBJ whole genome shotgun (WGS) entry which is preliminary data.</text>
</comment>
<keyword evidence="2 7" id="KW-0813">Transport</keyword>
<feature type="transmembrane region" description="Helical" evidence="7">
    <location>
        <begin position="92"/>
        <end position="115"/>
    </location>
</feature>
<organism evidence="10 11">
    <name type="scientific">Herbihabitans rhizosphaerae</name>
    <dbReference type="NCBI Taxonomy" id="1872711"/>
    <lineage>
        <taxon>Bacteria</taxon>
        <taxon>Bacillati</taxon>
        <taxon>Actinomycetota</taxon>
        <taxon>Actinomycetes</taxon>
        <taxon>Pseudonocardiales</taxon>
        <taxon>Pseudonocardiaceae</taxon>
        <taxon>Herbihabitans</taxon>
    </lineage>
</organism>
<dbReference type="AlphaFoldDB" id="A0A4Q7KC93"/>
<keyword evidence="5 7" id="KW-1133">Transmembrane helix</keyword>
<evidence type="ECO:0000313" key="11">
    <source>
        <dbReference type="Proteomes" id="UP000294257"/>
    </source>
</evidence>
<gene>
    <name evidence="10" type="ORF">EV193_1179</name>
</gene>
<dbReference type="EMBL" id="SGWQ01000017">
    <property type="protein sequence ID" value="RZS30313.1"/>
    <property type="molecule type" value="Genomic_DNA"/>
</dbReference>
<feature type="transmembrane region" description="Helical" evidence="7">
    <location>
        <begin position="224"/>
        <end position="245"/>
    </location>
</feature>
<feature type="compositionally biased region" description="Basic and acidic residues" evidence="8">
    <location>
        <begin position="9"/>
        <end position="18"/>
    </location>
</feature>
<dbReference type="PANTHER" id="PTHR30193:SF41">
    <property type="entry name" value="DIACETYLCHITOBIOSE UPTAKE SYSTEM PERMEASE PROTEIN NGCF"/>
    <property type="match status" value="1"/>
</dbReference>
<dbReference type="CDD" id="cd06261">
    <property type="entry name" value="TM_PBP2"/>
    <property type="match status" value="1"/>
</dbReference>
<feature type="transmembrane region" description="Helical" evidence="7">
    <location>
        <begin position="127"/>
        <end position="147"/>
    </location>
</feature>
<comment type="subcellular location">
    <subcellularLocation>
        <location evidence="1 7">Cell membrane</location>
        <topology evidence="1 7">Multi-pass membrane protein</topology>
    </subcellularLocation>
</comment>
<dbReference type="InterPro" id="IPR000515">
    <property type="entry name" value="MetI-like"/>
</dbReference>
<evidence type="ECO:0000256" key="4">
    <source>
        <dbReference type="ARBA" id="ARBA00022692"/>
    </source>
</evidence>
<evidence type="ECO:0000256" key="1">
    <source>
        <dbReference type="ARBA" id="ARBA00004651"/>
    </source>
</evidence>
<dbReference type="OrthoDB" id="34224at2"/>
<evidence type="ECO:0000256" key="6">
    <source>
        <dbReference type="ARBA" id="ARBA00023136"/>
    </source>
</evidence>
<keyword evidence="3" id="KW-1003">Cell membrane</keyword>
<evidence type="ECO:0000256" key="8">
    <source>
        <dbReference type="SAM" id="MobiDB-lite"/>
    </source>
</evidence>
<feature type="domain" description="ABC transmembrane type-1" evidence="9">
    <location>
        <begin position="90"/>
        <end position="303"/>
    </location>
</feature>
<evidence type="ECO:0000259" key="9">
    <source>
        <dbReference type="PROSITE" id="PS50928"/>
    </source>
</evidence>
<sequence>MTVAPAPAGRDRRTPDGRRSRRSSTPWNQRLAPYLLVLPNMAIFGVFILYPAVNGFNISRFDSTNARTFTPVGTQNYERLFSDAEFFDAARATAIFVFAFVVLSTVLSIALALLLTQPIKGRTFFRAAFFLPVLLSPVVVGLIWSWILERQSGALNSLLGGIGLPEPGWLVDGPLALGVTIFVGTWMHVGFYTLIMMAGLQAIDQSYYEAARMDGATSWQQFRHITLPLLRPTMFVVIILSMIAGFQAFDFIYTLTGGGPLGATTLMVQYIYEHAFRTPIQYGLAAAGSVILFVTIFGLTVLNFLYGRRKESV</sequence>
<keyword evidence="11" id="KW-1185">Reference proteome</keyword>
<accession>A0A4Q7KC93</accession>
<dbReference type="GO" id="GO:0055085">
    <property type="term" value="P:transmembrane transport"/>
    <property type="evidence" value="ECO:0007669"/>
    <property type="project" value="InterPro"/>
</dbReference>
<evidence type="ECO:0000256" key="2">
    <source>
        <dbReference type="ARBA" id="ARBA00022448"/>
    </source>
</evidence>
<proteinExistence type="inferred from homology"/>
<evidence type="ECO:0000256" key="7">
    <source>
        <dbReference type="RuleBase" id="RU363032"/>
    </source>
</evidence>
<reference evidence="10 11" key="1">
    <citation type="submission" date="2019-02" db="EMBL/GenBank/DDBJ databases">
        <title>Genomic Encyclopedia of Type Strains, Phase IV (KMG-IV): sequencing the most valuable type-strain genomes for metagenomic binning, comparative biology and taxonomic classification.</title>
        <authorList>
            <person name="Goeker M."/>
        </authorList>
    </citation>
    <scope>NUCLEOTIDE SEQUENCE [LARGE SCALE GENOMIC DNA]</scope>
    <source>
        <strain evidence="10 11">DSM 101727</strain>
    </source>
</reference>
<feature type="transmembrane region" description="Helical" evidence="7">
    <location>
        <begin position="284"/>
        <end position="306"/>
    </location>
</feature>
<feature type="transmembrane region" description="Helical" evidence="7">
    <location>
        <begin position="31"/>
        <end position="53"/>
    </location>
</feature>
<keyword evidence="4 7" id="KW-0812">Transmembrane</keyword>
<evidence type="ECO:0000256" key="3">
    <source>
        <dbReference type="ARBA" id="ARBA00022475"/>
    </source>
</evidence>
<keyword evidence="6 7" id="KW-0472">Membrane</keyword>
<dbReference type="InterPro" id="IPR035906">
    <property type="entry name" value="MetI-like_sf"/>
</dbReference>